<accession>A0A2B7WI15</accession>
<evidence type="ECO:0000313" key="3">
    <source>
        <dbReference type="Proteomes" id="UP000223968"/>
    </source>
</evidence>
<sequence>MAPIHRNHGNKRRAERRHQCRVRLAQHIYEKLGVYIDATRVRLKPGPDDPYRWLVMPSKKHLLEKQLSKSSVRDYDEICSAVDDSALEAVPADEYMQRRAIPATDSTGSTQRVGNQLNRPVESFATKTIHLTAENDMLQIAHQESVARADRAEAALTDMRIELQDAQNLIQQLQAEAYDLNGKLQKSLCMMETYKKRAQDSDKAIQTLVEAVDTARSQASSTCSYF</sequence>
<dbReference type="OrthoDB" id="5428321at2759"/>
<feature type="coiled-coil region" evidence="1">
    <location>
        <begin position="149"/>
        <end position="183"/>
    </location>
</feature>
<dbReference type="STRING" id="1447875.A0A2B7WI15"/>
<reference evidence="2 3" key="1">
    <citation type="submission" date="2017-10" db="EMBL/GenBank/DDBJ databases">
        <title>Comparative genomics in systemic dimorphic fungi from Ajellomycetaceae.</title>
        <authorList>
            <person name="Munoz J.F."/>
            <person name="Mcewen J.G."/>
            <person name="Clay O.K."/>
            <person name="Cuomo C.A."/>
        </authorList>
    </citation>
    <scope>NUCLEOTIDE SEQUENCE [LARGE SCALE GENOMIC DNA]</scope>
    <source>
        <strain evidence="2 3">UAMH5409</strain>
    </source>
</reference>
<comment type="caution">
    <text evidence="2">The sequence shown here is derived from an EMBL/GenBank/DDBJ whole genome shotgun (WGS) entry which is preliminary data.</text>
</comment>
<keyword evidence="1" id="KW-0175">Coiled coil</keyword>
<dbReference type="Proteomes" id="UP000223968">
    <property type="component" value="Unassembled WGS sequence"/>
</dbReference>
<dbReference type="AlphaFoldDB" id="A0A2B7WI15"/>
<gene>
    <name evidence="2" type="ORF">AJ79_09702</name>
</gene>
<organism evidence="2 3">
    <name type="scientific">Helicocarpus griseus UAMH5409</name>
    <dbReference type="NCBI Taxonomy" id="1447875"/>
    <lineage>
        <taxon>Eukaryota</taxon>
        <taxon>Fungi</taxon>
        <taxon>Dikarya</taxon>
        <taxon>Ascomycota</taxon>
        <taxon>Pezizomycotina</taxon>
        <taxon>Eurotiomycetes</taxon>
        <taxon>Eurotiomycetidae</taxon>
        <taxon>Onygenales</taxon>
        <taxon>Ajellomycetaceae</taxon>
        <taxon>Helicocarpus</taxon>
    </lineage>
</organism>
<protein>
    <submittedName>
        <fullName evidence="2">Uncharacterized protein</fullName>
    </submittedName>
</protein>
<dbReference type="EMBL" id="PDNB01000292">
    <property type="protein sequence ID" value="PGG96171.1"/>
    <property type="molecule type" value="Genomic_DNA"/>
</dbReference>
<name>A0A2B7WI15_9EURO</name>
<keyword evidence="3" id="KW-1185">Reference proteome</keyword>
<proteinExistence type="predicted"/>
<evidence type="ECO:0000256" key="1">
    <source>
        <dbReference type="SAM" id="Coils"/>
    </source>
</evidence>
<evidence type="ECO:0000313" key="2">
    <source>
        <dbReference type="EMBL" id="PGG96171.1"/>
    </source>
</evidence>